<dbReference type="Pfam" id="PF07985">
    <property type="entry name" value="SRR1"/>
    <property type="match status" value="1"/>
</dbReference>
<dbReference type="EMBL" id="MCFG01000128">
    <property type="protein sequence ID" value="ORX81029.1"/>
    <property type="molecule type" value="Genomic_DNA"/>
</dbReference>
<proteinExistence type="inferred from homology"/>
<feature type="non-terminal residue" evidence="3">
    <location>
        <position position="282"/>
    </location>
</feature>
<sequence>MDDGFIMVGRRKKNNNKIKKVPSKKEKDKNNGFTYKSYKTKKTIGTNKNEISVTTIQNRIEEKRLRILESKFYVQLQFDLQIIKPLIQYYRSNEPEYFDVDIVSYGVGNFTKSRISQFQFALCILLKLNLKLNGKVYFYDPVFTDSEKEVIKKYGYEVIEENEHGRRDINKMTLFYMPHCNYNLYNNVLGTNWSLDKLSKLILIGNDFSIYDDIMVSSKFESEAPFLKAILPLTKKVPFPEMFETNDIFNNTTIHFFPKSNILNQTSSFWNMKDKYELKELT</sequence>
<evidence type="ECO:0000313" key="3">
    <source>
        <dbReference type="EMBL" id="ORX81029.1"/>
    </source>
</evidence>
<evidence type="ECO:0000256" key="1">
    <source>
        <dbReference type="ARBA" id="ARBA00009856"/>
    </source>
</evidence>
<keyword evidence="4" id="KW-1185">Reference proteome</keyword>
<organism evidence="3 4">
    <name type="scientific">Anaeromyces robustus</name>
    <dbReference type="NCBI Taxonomy" id="1754192"/>
    <lineage>
        <taxon>Eukaryota</taxon>
        <taxon>Fungi</taxon>
        <taxon>Fungi incertae sedis</taxon>
        <taxon>Chytridiomycota</taxon>
        <taxon>Chytridiomycota incertae sedis</taxon>
        <taxon>Neocallimastigomycetes</taxon>
        <taxon>Neocallimastigales</taxon>
        <taxon>Neocallimastigaceae</taxon>
        <taxon>Anaeromyces</taxon>
    </lineage>
</organism>
<dbReference type="PANTHER" id="PTHR28626">
    <property type="entry name" value="SRR1-LIKE PROTEIN"/>
    <property type="match status" value="1"/>
</dbReference>
<protein>
    <recommendedName>
        <fullName evidence="2">SRR1-like domain-containing protein</fullName>
    </recommendedName>
</protein>
<dbReference type="InterPro" id="IPR012942">
    <property type="entry name" value="SRR1-like"/>
</dbReference>
<reference evidence="3 4" key="1">
    <citation type="submission" date="2016-08" db="EMBL/GenBank/DDBJ databases">
        <title>A Parts List for Fungal Cellulosomes Revealed by Comparative Genomics.</title>
        <authorList>
            <consortium name="DOE Joint Genome Institute"/>
            <person name="Haitjema C.H."/>
            <person name="Gilmore S.P."/>
            <person name="Henske J.K."/>
            <person name="Solomon K.V."/>
            <person name="De Groot R."/>
            <person name="Kuo A."/>
            <person name="Mondo S.J."/>
            <person name="Salamov A.A."/>
            <person name="Labutti K."/>
            <person name="Zhao Z."/>
            <person name="Chiniquy J."/>
            <person name="Barry K."/>
            <person name="Brewer H.M."/>
            <person name="Purvine S.O."/>
            <person name="Wright A.T."/>
            <person name="Boxma B."/>
            <person name="Van Alen T."/>
            <person name="Hackstein J.H."/>
            <person name="Baker S.E."/>
            <person name="Grigoriev I.V."/>
            <person name="O'Malley M.A."/>
        </authorList>
    </citation>
    <scope>NUCLEOTIDE SEQUENCE [LARGE SCALE GENOMIC DNA]</scope>
    <source>
        <strain evidence="3 4">S4</strain>
    </source>
</reference>
<dbReference type="OrthoDB" id="551431at2759"/>
<comment type="similarity">
    <text evidence="1">Belongs to the SRR1 family.</text>
</comment>
<dbReference type="InterPro" id="IPR040044">
    <property type="entry name" value="SRR1L"/>
</dbReference>
<comment type="caution">
    <text evidence="3">The sequence shown here is derived from an EMBL/GenBank/DDBJ whole genome shotgun (WGS) entry which is preliminary data.</text>
</comment>
<evidence type="ECO:0000259" key="2">
    <source>
        <dbReference type="Pfam" id="PF07985"/>
    </source>
</evidence>
<gene>
    <name evidence="3" type="ORF">BCR32DRAFT_220507</name>
</gene>
<evidence type="ECO:0000313" key="4">
    <source>
        <dbReference type="Proteomes" id="UP000193944"/>
    </source>
</evidence>
<dbReference type="GO" id="GO:0005737">
    <property type="term" value="C:cytoplasm"/>
    <property type="evidence" value="ECO:0007669"/>
    <property type="project" value="TreeGrafter"/>
</dbReference>
<dbReference type="PANTHER" id="PTHR28626:SF3">
    <property type="entry name" value="SRR1-LIKE PROTEIN"/>
    <property type="match status" value="1"/>
</dbReference>
<reference evidence="3 4" key="2">
    <citation type="submission" date="2016-08" db="EMBL/GenBank/DDBJ databases">
        <title>Pervasive Adenine N6-methylation of Active Genes in Fungi.</title>
        <authorList>
            <consortium name="DOE Joint Genome Institute"/>
            <person name="Mondo S.J."/>
            <person name="Dannebaum R.O."/>
            <person name="Kuo R.C."/>
            <person name="Labutti K."/>
            <person name="Haridas S."/>
            <person name="Kuo A."/>
            <person name="Salamov A."/>
            <person name="Ahrendt S.R."/>
            <person name="Lipzen A."/>
            <person name="Sullivan W."/>
            <person name="Andreopoulos W.B."/>
            <person name="Clum A."/>
            <person name="Lindquist E."/>
            <person name="Daum C."/>
            <person name="Ramamoorthy G.K."/>
            <person name="Gryganskyi A."/>
            <person name="Culley D."/>
            <person name="Magnuson J.K."/>
            <person name="James T.Y."/>
            <person name="O'Malley M.A."/>
            <person name="Stajich J.E."/>
            <person name="Spatafora J.W."/>
            <person name="Visel A."/>
            <person name="Grigoriev I.V."/>
        </authorList>
    </citation>
    <scope>NUCLEOTIDE SEQUENCE [LARGE SCALE GENOMIC DNA]</scope>
    <source>
        <strain evidence="3 4">S4</strain>
    </source>
</reference>
<accession>A0A1Y1X5E6</accession>
<name>A0A1Y1X5E6_9FUNG</name>
<dbReference type="Proteomes" id="UP000193944">
    <property type="component" value="Unassembled WGS sequence"/>
</dbReference>
<dbReference type="AlphaFoldDB" id="A0A1Y1X5E6"/>
<feature type="domain" description="SRR1-like" evidence="2">
    <location>
        <begin position="101"/>
        <end position="256"/>
    </location>
</feature>
<dbReference type="GO" id="GO:0005634">
    <property type="term" value="C:nucleus"/>
    <property type="evidence" value="ECO:0007669"/>
    <property type="project" value="TreeGrafter"/>
</dbReference>